<feature type="domain" description="Origin recognition complex subunit 2 winged-helix" evidence="8">
    <location>
        <begin position="601"/>
        <end position="661"/>
    </location>
</feature>
<name>A0ABQ5SJG2_9CHLO</name>
<feature type="compositionally biased region" description="Acidic residues" evidence="6">
    <location>
        <begin position="273"/>
        <end position="288"/>
    </location>
</feature>
<sequence>MAPRKAPAGPATDGTASGPAQRPRRAAAGSRKEPVVADTSDDASSSSDNEGSDFEQPIRPRRSSTGGLQLVASGKAAGNSGPTKHKQATKAGAVEAGGSAAPTGRPTRATAAAARARRAQERGEPATELAKDSDPDSGTESDSGSDGVQEVGLKELVKVPEPQQQQPVPSGSTSRLRPAAAHTTVKGRALPPPPPPLAQGRRCAPSRTAAASTAADGRAAPMAAKVSTVPAATPPSQRTRGGQSSSAATVAAAPVAAAARGKRNAIQNKKSDDEEDGEVNDEAEEQEDEKQLQGGTAASPGRAGTKGKQSLGAPTAVESRKRLFELLERRIGVAVAAADGGGLMAYGGLPVKNPNKKAKLLTDLKAHFDDWHSRLRSNFSVLLYGFGSKRGLLDEFARLLAGPRNRGDAAVLVFHGYNNRCTPREVVTGVAGALMQRTFRNLGSGASTVGAAVSAGLAAAAASGGGGAPAALRALINDIRREPHDRHAFVVIHNLDGPGLRGDVSLLSELAACPQVHVIASIDHAMAPLLWDSGDAARFRWQYFNATTFLPYSVEISKSQSLLVDVFKSGVVTAGAGTVLRSLVLGAQEVFKVLAEHLLEDEECEGVAFAHLYRMCRERYLVRDEGVLRQHLVEFVDHQLLRVRPASDNSGELLTIPMSRADMQAVLED</sequence>
<evidence type="ECO:0000259" key="8">
    <source>
        <dbReference type="Pfam" id="PF24882"/>
    </source>
</evidence>
<dbReference type="PANTHER" id="PTHR14052:SF0">
    <property type="entry name" value="ORIGIN RECOGNITION COMPLEX SUBUNIT 2"/>
    <property type="match status" value="1"/>
</dbReference>
<evidence type="ECO:0000256" key="5">
    <source>
        <dbReference type="RuleBase" id="RU368084"/>
    </source>
</evidence>
<evidence type="ECO:0000256" key="4">
    <source>
        <dbReference type="ARBA" id="ARBA00023242"/>
    </source>
</evidence>
<keyword evidence="10" id="KW-1185">Reference proteome</keyword>
<protein>
    <recommendedName>
        <fullName evidence="5">Origin recognition complex subunit 2</fullName>
    </recommendedName>
</protein>
<dbReference type="Pfam" id="PF24882">
    <property type="entry name" value="WHD_ORC2"/>
    <property type="match status" value="1"/>
</dbReference>
<feature type="compositionally biased region" description="Low complexity" evidence="6">
    <location>
        <begin position="205"/>
        <end position="221"/>
    </location>
</feature>
<feature type="compositionally biased region" description="Low complexity" evidence="6">
    <location>
        <begin position="16"/>
        <end position="29"/>
    </location>
</feature>
<feature type="compositionally biased region" description="Polar residues" evidence="6">
    <location>
        <begin position="234"/>
        <end position="246"/>
    </location>
</feature>
<keyword evidence="4 5" id="KW-0539">Nucleus</keyword>
<feature type="compositionally biased region" description="Low complexity" evidence="6">
    <location>
        <begin position="247"/>
        <end position="259"/>
    </location>
</feature>
<dbReference type="InterPro" id="IPR056772">
    <property type="entry name" value="RecA-like_ORC2"/>
</dbReference>
<reference evidence="9 10" key="1">
    <citation type="journal article" date="2023" name="IScience">
        <title>Expanded male sex-determining region conserved during the evolution of homothallism in the green alga Volvox.</title>
        <authorList>
            <person name="Yamamoto K."/>
            <person name="Matsuzaki R."/>
            <person name="Mahakham W."/>
            <person name="Heman W."/>
            <person name="Sekimoto H."/>
            <person name="Kawachi M."/>
            <person name="Minakuchi Y."/>
            <person name="Toyoda A."/>
            <person name="Nozaki H."/>
        </authorList>
    </citation>
    <scope>NUCLEOTIDE SEQUENCE [LARGE SCALE GENOMIC DNA]</scope>
    <source>
        <strain evidence="9 10">NIES-4468</strain>
    </source>
</reference>
<feature type="domain" description="Origin recognition complex subunit 2 RecA-like" evidence="7">
    <location>
        <begin position="357"/>
        <end position="545"/>
    </location>
</feature>
<feature type="compositionally biased region" description="Low complexity" evidence="6">
    <location>
        <begin position="159"/>
        <end position="169"/>
    </location>
</feature>
<dbReference type="InterPro" id="IPR056773">
    <property type="entry name" value="WHD_ORC2"/>
</dbReference>
<feature type="non-terminal residue" evidence="9">
    <location>
        <position position="669"/>
    </location>
</feature>
<proteinExistence type="inferred from homology"/>
<evidence type="ECO:0000256" key="1">
    <source>
        <dbReference type="ARBA" id="ARBA00004123"/>
    </source>
</evidence>
<comment type="similarity">
    <text evidence="2 5">Belongs to the ORC2 family.</text>
</comment>
<evidence type="ECO:0000259" key="7">
    <source>
        <dbReference type="Pfam" id="PF04084"/>
    </source>
</evidence>
<evidence type="ECO:0000313" key="10">
    <source>
        <dbReference type="Proteomes" id="UP001165090"/>
    </source>
</evidence>
<comment type="subunit">
    <text evidence="5">Component of the origin recognition complex (ORC).</text>
</comment>
<comment type="function">
    <text evidence="5">Component of the origin recognition complex (ORC) that binds origins of replication. DNA-binding is ATP-dependent. ORC is required to assemble the pre-replication complex necessary to initiate DNA replication.</text>
</comment>
<dbReference type="PANTHER" id="PTHR14052">
    <property type="entry name" value="ORIGIN RECOGNITION COMPLEX SUBUNIT 2"/>
    <property type="match status" value="1"/>
</dbReference>
<comment type="caution">
    <text evidence="9">The sequence shown here is derived from an EMBL/GenBank/DDBJ whole genome shotgun (WGS) entry which is preliminary data.</text>
</comment>
<evidence type="ECO:0000256" key="6">
    <source>
        <dbReference type="SAM" id="MobiDB-lite"/>
    </source>
</evidence>
<feature type="compositionally biased region" description="Basic and acidic residues" evidence="6">
    <location>
        <begin position="118"/>
        <end position="134"/>
    </location>
</feature>
<dbReference type="Proteomes" id="UP001165090">
    <property type="component" value="Unassembled WGS sequence"/>
</dbReference>
<comment type="subcellular location">
    <subcellularLocation>
        <location evidence="1 5">Nucleus</location>
    </subcellularLocation>
</comment>
<evidence type="ECO:0000313" key="9">
    <source>
        <dbReference type="EMBL" id="GLI69559.1"/>
    </source>
</evidence>
<feature type="compositionally biased region" description="Low complexity" evidence="6">
    <location>
        <begin position="136"/>
        <end position="147"/>
    </location>
</feature>
<feature type="region of interest" description="Disordered" evidence="6">
    <location>
        <begin position="1"/>
        <end position="315"/>
    </location>
</feature>
<dbReference type="Pfam" id="PF04084">
    <property type="entry name" value="RecA-like_ORC2"/>
    <property type="match status" value="1"/>
</dbReference>
<dbReference type="InterPro" id="IPR007220">
    <property type="entry name" value="ORC2"/>
</dbReference>
<evidence type="ECO:0000256" key="3">
    <source>
        <dbReference type="ARBA" id="ARBA00022705"/>
    </source>
</evidence>
<feature type="compositionally biased region" description="Low complexity" evidence="6">
    <location>
        <begin position="100"/>
        <end position="114"/>
    </location>
</feature>
<gene>
    <name evidence="9" type="ORF">VaNZ11_014195</name>
</gene>
<organism evidence="9 10">
    <name type="scientific">Volvox africanus</name>
    <dbReference type="NCBI Taxonomy" id="51714"/>
    <lineage>
        <taxon>Eukaryota</taxon>
        <taxon>Viridiplantae</taxon>
        <taxon>Chlorophyta</taxon>
        <taxon>core chlorophytes</taxon>
        <taxon>Chlorophyceae</taxon>
        <taxon>CS clade</taxon>
        <taxon>Chlamydomonadales</taxon>
        <taxon>Volvocaceae</taxon>
        <taxon>Volvox</taxon>
    </lineage>
</organism>
<dbReference type="EMBL" id="BSDZ01000086">
    <property type="protein sequence ID" value="GLI69559.1"/>
    <property type="molecule type" value="Genomic_DNA"/>
</dbReference>
<evidence type="ECO:0000256" key="2">
    <source>
        <dbReference type="ARBA" id="ARBA00007421"/>
    </source>
</evidence>
<keyword evidence="3 5" id="KW-0235">DNA replication</keyword>
<accession>A0ABQ5SJG2</accession>